<feature type="region of interest" description="Disordered" evidence="1">
    <location>
        <begin position="1"/>
        <end position="162"/>
    </location>
</feature>
<evidence type="ECO:0008006" key="4">
    <source>
        <dbReference type="Google" id="ProtNLM"/>
    </source>
</evidence>
<feature type="compositionally biased region" description="Basic and acidic residues" evidence="1">
    <location>
        <begin position="93"/>
        <end position="105"/>
    </location>
</feature>
<keyword evidence="3" id="KW-1185">Reference proteome</keyword>
<dbReference type="OrthoDB" id="2247093at2759"/>
<dbReference type="Proteomes" id="UP000800092">
    <property type="component" value="Unassembled WGS sequence"/>
</dbReference>
<dbReference type="EMBL" id="ML991875">
    <property type="protein sequence ID" value="KAF2229112.1"/>
    <property type="molecule type" value="Genomic_DNA"/>
</dbReference>
<evidence type="ECO:0000313" key="3">
    <source>
        <dbReference type="Proteomes" id="UP000800092"/>
    </source>
</evidence>
<feature type="compositionally biased region" description="Polar residues" evidence="1">
    <location>
        <begin position="62"/>
        <end position="77"/>
    </location>
</feature>
<feature type="compositionally biased region" description="Polar residues" evidence="1">
    <location>
        <begin position="192"/>
        <end position="202"/>
    </location>
</feature>
<organism evidence="2 3">
    <name type="scientific">Viridothelium virens</name>
    <name type="common">Speckled blister lichen</name>
    <name type="synonym">Trypethelium virens</name>
    <dbReference type="NCBI Taxonomy" id="1048519"/>
    <lineage>
        <taxon>Eukaryota</taxon>
        <taxon>Fungi</taxon>
        <taxon>Dikarya</taxon>
        <taxon>Ascomycota</taxon>
        <taxon>Pezizomycotina</taxon>
        <taxon>Dothideomycetes</taxon>
        <taxon>Dothideomycetes incertae sedis</taxon>
        <taxon>Trypetheliales</taxon>
        <taxon>Trypetheliaceae</taxon>
        <taxon>Viridothelium</taxon>
    </lineage>
</organism>
<proteinExistence type="predicted"/>
<accession>A0A6A6GTK3</accession>
<evidence type="ECO:0000256" key="1">
    <source>
        <dbReference type="SAM" id="MobiDB-lite"/>
    </source>
</evidence>
<dbReference type="AlphaFoldDB" id="A0A6A6GTK3"/>
<name>A0A6A6GTK3_VIRVR</name>
<gene>
    <name evidence="2" type="ORF">EV356DRAFT_22880</name>
</gene>
<feature type="compositionally biased region" description="Low complexity" evidence="1">
    <location>
        <begin position="242"/>
        <end position="256"/>
    </location>
</feature>
<feature type="region of interest" description="Disordered" evidence="1">
    <location>
        <begin position="174"/>
        <end position="304"/>
    </location>
</feature>
<feature type="compositionally biased region" description="Polar residues" evidence="1">
    <location>
        <begin position="1"/>
        <end position="16"/>
    </location>
</feature>
<evidence type="ECO:0000313" key="2">
    <source>
        <dbReference type="EMBL" id="KAF2229112.1"/>
    </source>
</evidence>
<feature type="compositionally biased region" description="Polar residues" evidence="1">
    <location>
        <begin position="33"/>
        <end position="49"/>
    </location>
</feature>
<sequence>MSKHSPAQRSGLSSAENGIRGTASSAGAHATYLQGQSTLPPTSQAQRSDVSNERPRTLPPLSRQSSMTDESSDQSRQGRAFGVHSILNPLQAETHEPRGVRRKADELEESSPSLDPASTRPESLASVAPSRAGSVEISPASSQTGYNSLPGLPRRILSPRSQVPRLASLSTLRTPTATLPVHDNPFLAASAGPTSAVESTSGHPPLPTPPAAARQGYGFPAAPTPPIPESRRPSGAITGPIHSSSASPSTQLSTHSHASRTSPATLLGMPPEQAPSSHPSTTSTPGPHDRDRPQGIPVSSTGHSSYQLMTFNTVRGAVQFPVDVQAASRAADDKRRRNAGASARFRARRKDVAPPNHHQQLPQPTPPAGPHRPTSYDPYRQEGYDRSWPPHPAAGGR</sequence>
<feature type="region of interest" description="Disordered" evidence="1">
    <location>
        <begin position="326"/>
        <end position="397"/>
    </location>
</feature>
<protein>
    <recommendedName>
        <fullName evidence="4">BZIP domain-containing protein</fullName>
    </recommendedName>
</protein>
<reference evidence="2" key="1">
    <citation type="journal article" date="2020" name="Stud. Mycol.">
        <title>101 Dothideomycetes genomes: a test case for predicting lifestyles and emergence of pathogens.</title>
        <authorList>
            <person name="Haridas S."/>
            <person name="Albert R."/>
            <person name="Binder M."/>
            <person name="Bloem J."/>
            <person name="Labutti K."/>
            <person name="Salamov A."/>
            <person name="Andreopoulos B."/>
            <person name="Baker S."/>
            <person name="Barry K."/>
            <person name="Bills G."/>
            <person name="Bluhm B."/>
            <person name="Cannon C."/>
            <person name="Castanera R."/>
            <person name="Culley D."/>
            <person name="Daum C."/>
            <person name="Ezra D."/>
            <person name="Gonzalez J."/>
            <person name="Henrissat B."/>
            <person name="Kuo A."/>
            <person name="Liang C."/>
            <person name="Lipzen A."/>
            <person name="Lutzoni F."/>
            <person name="Magnuson J."/>
            <person name="Mondo S."/>
            <person name="Nolan M."/>
            <person name="Ohm R."/>
            <person name="Pangilinan J."/>
            <person name="Park H.-J."/>
            <person name="Ramirez L."/>
            <person name="Alfaro M."/>
            <person name="Sun H."/>
            <person name="Tritt A."/>
            <person name="Yoshinaga Y."/>
            <person name="Zwiers L.-H."/>
            <person name="Turgeon B."/>
            <person name="Goodwin S."/>
            <person name="Spatafora J."/>
            <person name="Crous P."/>
            <person name="Grigoriev I."/>
        </authorList>
    </citation>
    <scope>NUCLEOTIDE SEQUENCE</scope>
    <source>
        <strain evidence="2">Tuck. ex Michener</strain>
    </source>
</reference>
<feature type="compositionally biased region" description="Low complexity" evidence="1">
    <location>
        <begin position="275"/>
        <end position="286"/>
    </location>
</feature>